<dbReference type="EMBL" id="NBSK02000009">
    <property type="protein sequence ID" value="KAJ0185445.1"/>
    <property type="molecule type" value="Genomic_DNA"/>
</dbReference>
<organism evidence="3 4">
    <name type="scientific">Lactuca sativa</name>
    <name type="common">Garden lettuce</name>
    <dbReference type="NCBI Taxonomy" id="4236"/>
    <lineage>
        <taxon>Eukaryota</taxon>
        <taxon>Viridiplantae</taxon>
        <taxon>Streptophyta</taxon>
        <taxon>Embryophyta</taxon>
        <taxon>Tracheophyta</taxon>
        <taxon>Spermatophyta</taxon>
        <taxon>Magnoliopsida</taxon>
        <taxon>eudicotyledons</taxon>
        <taxon>Gunneridae</taxon>
        <taxon>Pentapetalae</taxon>
        <taxon>asterids</taxon>
        <taxon>campanulids</taxon>
        <taxon>Asterales</taxon>
        <taxon>Asteraceae</taxon>
        <taxon>Cichorioideae</taxon>
        <taxon>Cichorieae</taxon>
        <taxon>Lactucinae</taxon>
        <taxon>Lactuca</taxon>
    </lineage>
</organism>
<feature type="compositionally biased region" description="Polar residues" evidence="1">
    <location>
        <begin position="317"/>
        <end position="335"/>
    </location>
</feature>
<dbReference type="PANTHER" id="PTHR33223">
    <property type="entry name" value="CCHC-TYPE DOMAIN-CONTAINING PROTEIN"/>
    <property type="match status" value="1"/>
</dbReference>
<reference evidence="3 4" key="1">
    <citation type="journal article" date="2017" name="Nat. Commun.">
        <title>Genome assembly with in vitro proximity ligation data and whole-genome triplication in lettuce.</title>
        <authorList>
            <person name="Reyes-Chin-Wo S."/>
            <person name="Wang Z."/>
            <person name="Yang X."/>
            <person name="Kozik A."/>
            <person name="Arikit S."/>
            <person name="Song C."/>
            <person name="Xia L."/>
            <person name="Froenicke L."/>
            <person name="Lavelle D.O."/>
            <person name="Truco M.J."/>
            <person name="Xia R."/>
            <person name="Zhu S."/>
            <person name="Xu C."/>
            <person name="Xu H."/>
            <person name="Xu X."/>
            <person name="Cox K."/>
            <person name="Korf I."/>
            <person name="Meyers B.C."/>
            <person name="Michelmore R.W."/>
        </authorList>
    </citation>
    <scope>NUCLEOTIDE SEQUENCE [LARGE SCALE GENOMIC DNA]</scope>
    <source>
        <strain evidence="4">cv. Salinas</strain>
        <tissue evidence="3">Seedlings</tissue>
    </source>
</reference>
<protein>
    <recommendedName>
        <fullName evidence="2">Retrotransposon gag domain-containing protein</fullName>
    </recommendedName>
</protein>
<dbReference type="Proteomes" id="UP000235145">
    <property type="component" value="Unassembled WGS sequence"/>
</dbReference>
<evidence type="ECO:0000256" key="1">
    <source>
        <dbReference type="SAM" id="MobiDB-lite"/>
    </source>
</evidence>
<dbReference type="AlphaFoldDB" id="A0A9R1UE73"/>
<feature type="region of interest" description="Disordered" evidence="1">
    <location>
        <begin position="279"/>
        <end position="298"/>
    </location>
</feature>
<accession>A0A9R1UE73</accession>
<evidence type="ECO:0000313" key="3">
    <source>
        <dbReference type="EMBL" id="KAJ0185445.1"/>
    </source>
</evidence>
<name>A0A9R1UE73_LACSA</name>
<comment type="caution">
    <text evidence="3">The sequence shown here is derived from an EMBL/GenBank/DDBJ whole genome shotgun (WGS) entry which is preliminary data.</text>
</comment>
<evidence type="ECO:0000313" key="4">
    <source>
        <dbReference type="Proteomes" id="UP000235145"/>
    </source>
</evidence>
<dbReference type="InterPro" id="IPR005162">
    <property type="entry name" value="Retrotrans_gag_dom"/>
</dbReference>
<proteinExistence type="predicted"/>
<dbReference type="Pfam" id="PF03732">
    <property type="entry name" value="Retrotrans_gag"/>
    <property type="match status" value="1"/>
</dbReference>
<sequence>MNNPITSISSVFFQELLQYKIPHSSMIPNIPKYNGMTYPDEHIDTYEWTITSLRMDKRFTGTYFSIMLSGNASKWFKALCPGSISSFEQLRYIFLHNFMQLRKVKGDANSIMSCKEKEGESIRAYYDWFTHATLSVPVTGAFAQGLLPGLRKMQGTMPKSRDEIKYRIEGEEHKQANLKVVANAYLKQESTDSHYHYSHKERNDGSHDKHNKNMRHSSRRFHPFVKDEPRNHKLEVHVNKSKTNDTGECAILKREVEDNNLSGDFTEIAKNLRSKFEAEKKDGRTRKEANRQPIKKEEIVAIVRPKDKVRRRLPTNGVDSSPNDTLSISFSPEDL</sequence>
<keyword evidence="4" id="KW-1185">Reference proteome</keyword>
<evidence type="ECO:0000259" key="2">
    <source>
        <dbReference type="Pfam" id="PF03732"/>
    </source>
</evidence>
<gene>
    <name evidence="3" type="ORF">LSAT_V11C900463730</name>
</gene>
<feature type="region of interest" description="Disordered" evidence="1">
    <location>
        <begin position="306"/>
        <end position="335"/>
    </location>
</feature>
<dbReference type="PANTHER" id="PTHR33223:SF10">
    <property type="entry name" value="AMINOTRANSFERASE-LIKE PLANT MOBILE DOMAIN-CONTAINING PROTEIN"/>
    <property type="match status" value="1"/>
</dbReference>
<feature type="domain" description="Retrotransposon gag" evidence="2">
    <location>
        <begin position="63"/>
        <end position="139"/>
    </location>
</feature>